<feature type="compositionally biased region" description="Polar residues" evidence="7">
    <location>
        <begin position="29"/>
        <end position="41"/>
    </location>
</feature>
<dbReference type="InterPro" id="IPR032675">
    <property type="entry name" value="LRR_dom_sf"/>
</dbReference>
<keyword evidence="3" id="KW-0812">Transmembrane</keyword>
<organism evidence="11 12">
    <name type="scientific">Listeria riparia FSL S10-1204</name>
    <dbReference type="NCBI Taxonomy" id="1265816"/>
    <lineage>
        <taxon>Bacteria</taxon>
        <taxon>Bacillati</taxon>
        <taxon>Bacillota</taxon>
        <taxon>Bacilli</taxon>
        <taxon>Bacillales</taxon>
        <taxon>Listeriaceae</taxon>
        <taxon>Listeria</taxon>
    </lineage>
</organism>
<accession>W7DIN1</accession>
<evidence type="ECO:0000256" key="7">
    <source>
        <dbReference type="SAM" id="MobiDB-lite"/>
    </source>
</evidence>
<keyword evidence="6" id="KW-0472">Membrane</keyword>
<gene>
    <name evidence="11" type="ORF">PRIP_05183</name>
</gene>
<dbReference type="Pfam" id="PF23598">
    <property type="entry name" value="LRR_14"/>
    <property type="match status" value="1"/>
</dbReference>
<evidence type="ECO:0000313" key="12">
    <source>
        <dbReference type="Proteomes" id="UP000019248"/>
    </source>
</evidence>
<dbReference type="SUPFAM" id="SSF52058">
    <property type="entry name" value="L domain-like"/>
    <property type="match status" value="2"/>
</dbReference>
<dbReference type="FunFam" id="3.80.10.10:FF:000041">
    <property type="entry name" value="LRR receptor-like serine/threonine-protein kinase ERECTA"/>
    <property type="match status" value="1"/>
</dbReference>
<dbReference type="AlphaFoldDB" id="W7DIN1"/>
<dbReference type="FunFam" id="3.80.10.10:FF:000095">
    <property type="entry name" value="LRR receptor-like serine/threonine-protein kinase GSO1"/>
    <property type="match status" value="1"/>
</dbReference>
<dbReference type="InterPro" id="IPR003591">
    <property type="entry name" value="Leu-rich_rpt_typical-subtyp"/>
</dbReference>
<dbReference type="InterPro" id="IPR001611">
    <property type="entry name" value="Leu-rich_rpt"/>
</dbReference>
<dbReference type="SMART" id="SM00369">
    <property type="entry name" value="LRR_TYP"/>
    <property type="match status" value="6"/>
</dbReference>
<keyword evidence="5" id="KW-1133">Transmembrane helix</keyword>
<feature type="region of interest" description="Disordered" evidence="7">
    <location>
        <begin position="29"/>
        <end position="53"/>
    </location>
</feature>
<dbReference type="Gene3D" id="3.80.10.10">
    <property type="entry name" value="Ribonuclease Inhibitor"/>
    <property type="match status" value="3"/>
</dbReference>
<keyword evidence="4" id="KW-0677">Repeat</keyword>
<dbReference type="RefSeq" id="WP_052008719.1">
    <property type="nucleotide sequence ID" value="NZ_AODL01000007.1"/>
</dbReference>
<comment type="subcellular location">
    <subcellularLocation>
        <location evidence="1">Membrane</location>
    </subcellularLocation>
</comment>
<protein>
    <submittedName>
        <fullName evidence="11">RHS repeat-associated core domain-containing protein</fullName>
    </submittedName>
</protein>
<reference evidence="11 12" key="1">
    <citation type="journal article" date="2014" name="Int. J. Syst. Evol. Microbiol.">
        <title>Listeria floridensis sp. nov., Listeria aquatica sp. nov., Listeria cornellensis sp. nov., Listeria riparia sp. nov. and Listeria grandensis sp. nov., from agricultural and natural environments.</title>
        <authorList>
            <person name="den Bakker H.C."/>
            <person name="Warchocki S."/>
            <person name="Wright E.M."/>
            <person name="Allred A.F."/>
            <person name="Ahlstrom C."/>
            <person name="Manuel C.S."/>
            <person name="Stasiewicz M.J."/>
            <person name="Burrell A."/>
            <person name="Roof S."/>
            <person name="Strawn L."/>
            <person name="Fortes E.D."/>
            <person name="Nightingale K.K."/>
            <person name="Kephart D."/>
            <person name="Wiedmann M."/>
        </authorList>
    </citation>
    <scope>NUCLEOTIDE SEQUENCE [LARGE SCALE GENOMIC DNA]</scope>
    <source>
        <strain evidence="11 12">FSL S10-1204</strain>
    </source>
</reference>
<evidence type="ECO:0000259" key="9">
    <source>
        <dbReference type="Pfam" id="PF13731"/>
    </source>
</evidence>
<keyword evidence="8" id="KW-0732">Signal</keyword>
<dbReference type="InterPro" id="IPR055414">
    <property type="entry name" value="LRR_R13L4/SHOC2-like"/>
</dbReference>
<evidence type="ECO:0000313" key="11">
    <source>
        <dbReference type="EMBL" id="EUJ45233.1"/>
    </source>
</evidence>
<comment type="caution">
    <text evidence="11">The sequence shown here is derived from an EMBL/GenBank/DDBJ whole genome shotgun (WGS) entry which is preliminary data.</text>
</comment>
<dbReference type="PANTHER" id="PTHR27008">
    <property type="entry name" value="OS04G0122200 PROTEIN"/>
    <property type="match status" value="1"/>
</dbReference>
<dbReference type="Pfam" id="PF00560">
    <property type="entry name" value="LRR_1"/>
    <property type="match status" value="2"/>
</dbReference>
<feature type="domain" description="WxL" evidence="9">
    <location>
        <begin position="726"/>
        <end position="876"/>
    </location>
</feature>
<dbReference type="GO" id="GO:0016020">
    <property type="term" value="C:membrane"/>
    <property type="evidence" value="ECO:0007669"/>
    <property type="project" value="UniProtKB-SubCell"/>
</dbReference>
<sequence>MKKKMLALMLLFMISSPMFTDAVKATAPTSEETVSESQNALEPTKKRQNLKATKSDTDIVSSADLGNQAWLINEVKRQIPSKTIDATLTFGDLKTITTISLNNNPNLTGSIPPGIQYFPNLTLLFLYNDSLSGEIPPELGSLSKLERLSIRDNKLTGQIPKELGNLTSLRSELNVANNQLTGSIPSEIGNLTAFNGAMAFYGNPLTGAIPDSFKQLTKTNNFQFQNTRMTGVIPIELVQSPVITNFNVSYTQLVSPVQTPPKGNFTQTVSSNQLEVAVKPTIYNATKQTTFQPFNTSSPMHSAFKLINKQAQGAEVALYDTHTVQIVDNATNQIVYDGPISPSVTLDLNDTSNLFTFYLDGARQNTAAIGHVEVISNIVQPSDFDNQTWLMDEIERQIPDKKIGSTMTFDDLKQITKIKLYSTPYTGHIPSGIQYLTELTELTVSNTNLTGSIPESIGTLQHLTLLALTSNKLQGEIPASIGNLANLEGLQLTNNQLTGEIPESIGNLENLIALYLDRNQLSGELPTSMGNLTSLYNLLLNNNNLSGELPEELGNLTELRVAFLHDNHFSGQIPASFASSAYIQTVYINNNDFVGILPAHLCNVRSLTLKNNQITINSASPLDTLTNPLENTRYENTFLTNYKLAGASSTITDAKTIRPFDQSSDTYFDLHYTNDGSTRQELNTAHQVTIMNTATNEVVYEGTMDPNASFTQLGTAHYQVILDNAPENPNNTINITVQQNDLTLTSVPDVLNFGTQKIASSTQTYQRSDANWEIVVDDNRKAKHDWSLTASLIAPMKGTNGQVLTDGLIYKDSSGAETPLTQQALAVYNYHPTEDTPDTTKIKWADDEGLLLKVKAGEAYAQEYQGQIEWSLVDAP</sequence>
<evidence type="ECO:0000259" key="10">
    <source>
        <dbReference type="Pfam" id="PF23598"/>
    </source>
</evidence>
<dbReference type="InterPro" id="IPR051809">
    <property type="entry name" value="Plant_receptor-like_S/T_kinase"/>
</dbReference>
<evidence type="ECO:0000256" key="6">
    <source>
        <dbReference type="ARBA" id="ARBA00023136"/>
    </source>
</evidence>
<evidence type="ECO:0000256" key="2">
    <source>
        <dbReference type="ARBA" id="ARBA00022614"/>
    </source>
</evidence>
<dbReference type="EMBL" id="AODL01000007">
    <property type="protein sequence ID" value="EUJ45233.1"/>
    <property type="molecule type" value="Genomic_DNA"/>
</dbReference>
<feature type="domain" description="Disease resistance R13L4/SHOC-2-like LRR" evidence="10">
    <location>
        <begin position="457"/>
        <end position="562"/>
    </location>
</feature>
<feature type="signal peptide" evidence="8">
    <location>
        <begin position="1"/>
        <end position="20"/>
    </location>
</feature>
<feature type="chain" id="PRO_5039074210" evidence="8">
    <location>
        <begin position="21"/>
        <end position="876"/>
    </location>
</feature>
<keyword evidence="2" id="KW-0433">Leucine-rich repeat</keyword>
<dbReference type="PATRIC" id="fig|1265816.5.peg.1020"/>
<proteinExistence type="predicted"/>
<name>W7DIN1_9LIST</name>
<evidence type="ECO:0000256" key="4">
    <source>
        <dbReference type="ARBA" id="ARBA00022737"/>
    </source>
</evidence>
<dbReference type="Pfam" id="PF13731">
    <property type="entry name" value="WxL"/>
    <property type="match status" value="1"/>
</dbReference>
<evidence type="ECO:0000256" key="3">
    <source>
        <dbReference type="ARBA" id="ARBA00022692"/>
    </source>
</evidence>
<dbReference type="Proteomes" id="UP000019248">
    <property type="component" value="Unassembled WGS sequence"/>
</dbReference>
<evidence type="ECO:0000256" key="1">
    <source>
        <dbReference type="ARBA" id="ARBA00004370"/>
    </source>
</evidence>
<dbReference type="InterPro" id="IPR027994">
    <property type="entry name" value="WxL_dom"/>
</dbReference>
<keyword evidence="12" id="KW-1185">Reference proteome</keyword>
<dbReference type="PANTHER" id="PTHR27008:SF499">
    <property type="entry name" value="OS06G0581500 PROTEIN"/>
    <property type="match status" value="1"/>
</dbReference>
<evidence type="ECO:0000256" key="5">
    <source>
        <dbReference type="ARBA" id="ARBA00022989"/>
    </source>
</evidence>
<evidence type="ECO:0000256" key="8">
    <source>
        <dbReference type="SAM" id="SignalP"/>
    </source>
</evidence>
<dbReference type="OrthoDB" id="2365040at2"/>